<dbReference type="AlphaFoldDB" id="A0A174EFM0"/>
<dbReference type="RefSeq" id="WP_009320910.1">
    <property type="nucleotide sequence ID" value="NZ_CYZO01000037.1"/>
</dbReference>
<reference evidence="5 6" key="1">
    <citation type="submission" date="2015-09" db="EMBL/GenBank/DDBJ databases">
        <authorList>
            <consortium name="Pathogen Informatics"/>
        </authorList>
    </citation>
    <scope>NUCLEOTIDE SEQUENCE [LARGE SCALE GENOMIC DNA]</scope>
    <source>
        <strain evidence="5 6">2789STDY5834841</strain>
    </source>
</reference>
<dbReference type="GO" id="GO:0003700">
    <property type="term" value="F:DNA-binding transcription factor activity"/>
    <property type="evidence" value="ECO:0007669"/>
    <property type="project" value="InterPro"/>
</dbReference>
<dbReference type="InterPro" id="IPR036390">
    <property type="entry name" value="WH_DNA-bd_sf"/>
</dbReference>
<evidence type="ECO:0000313" key="5">
    <source>
        <dbReference type="EMBL" id="CUO36531.1"/>
    </source>
</evidence>
<dbReference type="EMBL" id="CYZO01000037">
    <property type="protein sequence ID" value="CUO36531.1"/>
    <property type="molecule type" value="Genomic_DNA"/>
</dbReference>
<dbReference type="InterPro" id="IPR001034">
    <property type="entry name" value="DeoR_HTH"/>
</dbReference>
<evidence type="ECO:0000256" key="3">
    <source>
        <dbReference type="ARBA" id="ARBA00023163"/>
    </source>
</evidence>
<dbReference type="PROSITE" id="PS51000">
    <property type="entry name" value="HTH_DEOR_2"/>
    <property type="match status" value="1"/>
</dbReference>
<protein>
    <submittedName>
        <fullName evidence="5">HTH domain</fullName>
    </submittedName>
</protein>
<evidence type="ECO:0000259" key="4">
    <source>
        <dbReference type="PROSITE" id="PS51000"/>
    </source>
</evidence>
<name>A0A174EFM0_9FIRM</name>
<evidence type="ECO:0000256" key="1">
    <source>
        <dbReference type="ARBA" id="ARBA00023015"/>
    </source>
</evidence>
<keyword evidence="3" id="KW-0804">Transcription</keyword>
<proteinExistence type="predicted"/>
<dbReference type="Gene3D" id="1.10.10.10">
    <property type="entry name" value="Winged helix-like DNA-binding domain superfamily/Winged helix DNA-binding domain"/>
    <property type="match status" value="1"/>
</dbReference>
<sequence length="112" mass="12980">MLKANERRQKILEILCVRRQETMENLAQEFNVTIRTIRNDIEELTLAHPIETVRGRYGGGVRVADGYYLGRKYLKPNQQELLKRLSENLTGEDLATMNSILSEFALTKRAEK</sequence>
<dbReference type="InterPro" id="IPR036388">
    <property type="entry name" value="WH-like_DNA-bd_sf"/>
</dbReference>
<dbReference type="PROSITE" id="PS00894">
    <property type="entry name" value="HTH_DEOR_1"/>
    <property type="match status" value="1"/>
</dbReference>
<keyword evidence="2" id="KW-0238">DNA-binding</keyword>
<dbReference type="Pfam" id="PF08279">
    <property type="entry name" value="HTH_11"/>
    <property type="match status" value="1"/>
</dbReference>
<dbReference type="InterPro" id="IPR018356">
    <property type="entry name" value="Tscrpt_reg_HTH_DeoR_CS"/>
</dbReference>
<dbReference type="InterPro" id="IPR013196">
    <property type="entry name" value="HTH_11"/>
</dbReference>
<gene>
    <name evidence="5" type="ORF">ERS852456_02357</name>
</gene>
<evidence type="ECO:0000256" key="2">
    <source>
        <dbReference type="ARBA" id="ARBA00023125"/>
    </source>
</evidence>
<dbReference type="SUPFAM" id="SSF46785">
    <property type="entry name" value="Winged helix' DNA-binding domain"/>
    <property type="match status" value="1"/>
</dbReference>
<feature type="domain" description="HTH deoR-type" evidence="4">
    <location>
        <begin position="4"/>
        <end position="62"/>
    </location>
</feature>
<dbReference type="Proteomes" id="UP000095787">
    <property type="component" value="Unassembled WGS sequence"/>
</dbReference>
<keyword evidence="1" id="KW-0805">Transcription regulation</keyword>
<dbReference type="GO" id="GO:0003677">
    <property type="term" value="F:DNA binding"/>
    <property type="evidence" value="ECO:0007669"/>
    <property type="project" value="UniProtKB-KW"/>
</dbReference>
<evidence type="ECO:0000313" key="6">
    <source>
        <dbReference type="Proteomes" id="UP000095787"/>
    </source>
</evidence>
<organism evidence="5 6">
    <name type="scientific">[Ruminococcus] torques</name>
    <dbReference type="NCBI Taxonomy" id="33039"/>
    <lineage>
        <taxon>Bacteria</taxon>
        <taxon>Bacillati</taxon>
        <taxon>Bacillota</taxon>
        <taxon>Clostridia</taxon>
        <taxon>Lachnospirales</taxon>
        <taxon>Lachnospiraceae</taxon>
        <taxon>Mediterraneibacter</taxon>
    </lineage>
</organism>
<dbReference type="SMART" id="SM00420">
    <property type="entry name" value="HTH_DEOR"/>
    <property type="match status" value="1"/>
</dbReference>
<accession>A0A174EFM0</accession>